<gene>
    <name evidence="3" type="ORF">LAD12857_04240</name>
</gene>
<evidence type="ECO:0000313" key="4">
    <source>
        <dbReference type="Proteomes" id="UP001419084"/>
    </source>
</evidence>
<name>A0ABQ5M1Z3_9FIRM</name>
<reference evidence="3 4" key="1">
    <citation type="journal article" date="2024" name="Int. J. Syst. Evol. Microbiol.">
        <title>Lacrimispora brassicae sp. nov. isolated from fermented cabbage, and proposal of Clostridium indicum Gundawar et al. 2019 and Clostridium methoxybenzovorans Mechichi et al. 1999 as heterotypic synonyms of Lacrimispora amygdalina (Parshina et al. 2003) Haas and Blanchard 2020 and Lacrimispora indolis (McClung and McCoy 1957) Haas and Blanchard 2020, respectively.</title>
        <authorList>
            <person name="Kobayashi H."/>
            <person name="Tanizawa Y."/>
            <person name="Sakamoto M."/>
            <person name="Ohkuma M."/>
            <person name="Tohno M."/>
        </authorList>
    </citation>
    <scope>NUCLEOTIDE SEQUENCE [LARGE SCALE GENOMIC DNA]</scope>
    <source>
        <strain evidence="3 4">DSM 12857</strain>
    </source>
</reference>
<evidence type="ECO:0000313" key="3">
    <source>
        <dbReference type="EMBL" id="GLB28501.1"/>
    </source>
</evidence>
<feature type="compositionally biased region" description="Basic and acidic residues" evidence="1">
    <location>
        <begin position="1"/>
        <end position="21"/>
    </location>
</feature>
<keyword evidence="2" id="KW-1133">Transmembrane helix</keyword>
<dbReference type="SUPFAM" id="SSF158791">
    <property type="entry name" value="MgtE N-terminal domain-like"/>
    <property type="match status" value="1"/>
</dbReference>
<dbReference type="RefSeq" id="WP_346064523.1">
    <property type="nucleotide sequence ID" value="NZ_BRPJ01000007.1"/>
</dbReference>
<keyword evidence="2" id="KW-0472">Membrane</keyword>
<evidence type="ECO:0000256" key="1">
    <source>
        <dbReference type="SAM" id="MobiDB-lite"/>
    </source>
</evidence>
<keyword evidence="4" id="KW-1185">Reference proteome</keyword>
<comment type="caution">
    <text evidence="3">The sequence shown here is derived from an EMBL/GenBank/DDBJ whole genome shotgun (WGS) entry which is preliminary data.</text>
</comment>
<feature type="region of interest" description="Disordered" evidence="1">
    <location>
        <begin position="1"/>
        <end position="32"/>
    </location>
</feature>
<feature type="region of interest" description="Disordered" evidence="1">
    <location>
        <begin position="143"/>
        <end position="178"/>
    </location>
</feature>
<proteinExistence type="predicted"/>
<organism evidence="3 4">
    <name type="scientific">Lacrimispora amygdalina</name>
    <dbReference type="NCBI Taxonomy" id="253257"/>
    <lineage>
        <taxon>Bacteria</taxon>
        <taxon>Bacillati</taxon>
        <taxon>Bacillota</taxon>
        <taxon>Clostridia</taxon>
        <taxon>Lachnospirales</taxon>
        <taxon>Lachnospiraceae</taxon>
        <taxon>Lacrimispora</taxon>
    </lineage>
</organism>
<feature type="compositionally biased region" description="Low complexity" evidence="1">
    <location>
        <begin position="143"/>
        <end position="154"/>
    </location>
</feature>
<evidence type="ECO:0000256" key="2">
    <source>
        <dbReference type="SAM" id="Phobius"/>
    </source>
</evidence>
<dbReference type="EMBL" id="BRPJ01000007">
    <property type="protein sequence ID" value="GLB28501.1"/>
    <property type="molecule type" value="Genomic_DNA"/>
</dbReference>
<evidence type="ECO:0008006" key="5">
    <source>
        <dbReference type="Google" id="ProtNLM"/>
    </source>
</evidence>
<feature type="transmembrane region" description="Helical" evidence="2">
    <location>
        <begin position="51"/>
        <end position="72"/>
    </location>
</feature>
<keyword evidence="2" id="KW-0812">Transmembrane</keyword>
<accession>A0ABQ5M1Z3</accession>
<sequence length="250" mass="26382">MRKEKMSQKQDVKNTGEKQPTKEQIAALKQEKKKAQEELDELQGKTTGGKIVCFLAFLGILAVFGGAFIGLVKLNVGNFASDVLAPVIGSVAIVRSILPSEYQSKTTAEIAADEQAAADAAAAQVASEQANAQAEADAAAEEQAIADQQAAADAQAEEALAEEQAAEEEAAAEQALADQQAADEAALADYVDTYSKMKPKTAAKVFDNMMTDQSDLVVKILTNMTPDNRAAIISNMSVANASQLTVLMEQ</sequence>
<protein>
    <recommendedName>
        <fullName evidence="5">Magnesium transporter MgtE intracellular domain-containing protein</fullName>
    </recommendedName>
</protein>
<dbReference type="Proteomes" id="UP001419084">
    <property type="component" value="Unassembled WGS sequence"/>
</dbReference>
<feature type="compositionally biased region" description="Acidic residues" evidence="1">
    <location>
        <begin position="155"/>
        <end position="171"/>
    </location>
</feature>